<feature type="compositionally biased region" description="Basic and acidic residues" evidence="1">
    <location>
        <begin position="251"/>
        <end position="260"/>
    </location>
</feature>
<dbReference type="Proteomes" id="UP000191144">
    <property type="component" value="Chromosome G"/>
</dbReference>
<evidence type="ECO:0000313" key="2">
    <source>
        <dbReference type="EMBL" id="SCV00235.1"/>
    </source>
</evidence>
<protein>
    <submittedName>
        <fullName evidence="2">LAME_0G08438g1_1</fullName>
    </submittedName>
</protein>
<evidence type="ECO:0000313" key="3">
    <source>
        <dbReference type="Proteomes" id="UP000191144"/>
    </source>
</evidence>
<dbReference type="OrthoDB" id="4088353at2759"/>
<proteinExistence type="predicted"/>
<evidence type="ECO:0000256" key="1">
    <source>
        <dbReference type="SAM" id="MobiDB-lite"/>
    </source>
</evidence>
<organism evidence="2 3">
    <name type="scientific">Lachancea meyersii CBS 8951</name>
    <dbReference type="NCBI Taxonomy" id="1266667"/>
    <lineage>
        <taxon>Eukaryota</taxon>
        <taxon>Fungi</taxon>
        <taxon>Dikarya</taxon>
        <taxon>Ascomycota</taxon>
        <taxon>Saccharomycotina</taxon>
        <taxon>Saccharomycetes</taxon>
        <taxon>Saccharomycetales</taxon>
        <taxon>Saccharomycetaceae</taxon>
        <taxon>Lachancea</taxon>
    </lineage>
</organism>
<name>A0A1G4K881_9SACH</name>
<feature type="compositionally biased region" description="Polar residues" evidence="1">
    <location>
        <begin position="261"/>
        <end position="270"/>
    </location>
</feature>
<dbReference type="EMBL" id="LT598484">
    <property type="protein sequence ID" value="SCV00235.1"/>
    <property type="molecule type" value="Genomic_DNA"/>
</dbReference>
<accession>A0A1G4K881</accession>
<gene>
    <name evidence="2" type="ORF">LAME_0G08438G</name>
</gene>
<dbReference type="AlphaFoldDB" id="A0A1G4K881"/>
<sequence>MASSAHELPAFRLKRYLDLDERVDAARSFRLKTRSRIARSMRVAGASSLNVSSHKLVTPSMSSVLSQLKSQRLASFPHLSSSHDHHDDGCSVATLSLDEHSDLENRLSSVDSARSVSTTSSLESVASDRSSWTATKAHNHPLETAIITPTATLPRLKLVNPQDLDLADHAFSFNSLQLCEPVYQRPKATNRPSHWPRRRTSVDLTIDTDTNIGTAQYLDTTVASASQSRRRRSSSCLLYDSDVVELENWPRNHQRQEPRSQTHPVSTTHTAPVPNRRIRQQTFNPHFLKLYAWETASKTQNLIPDLNVDEQVLRRLSYRDIWNLEVPPTSQARGVSAHDIKLALITRKKLWSDMMCEPRHDLHGDHAPWNLRFVVSPEQETSSNPITTSLVRVNSDIKPWMGPTSNLMLRPSGKIPLTRASSGRPLRELHYVVKGWCDARFVSS</sequence>
<feature type="region of interest" description="Disordered" evidence="1">
    <location>
        <begin position="251"/>
        <end position="271"/>
    </location>
</feature>
<reference evidence="3" key="1">
    <citation type="submission" date="2016-03" db="EMBL/GenBank/DDBJ databases">
        <authorList>
            <person name="Devillers Hugo."/>
        </authorList>
    </citation>
    <scope>NUCLEOTIDE SEQUENCE [LARGE SCALE GENOMIC DNA]</scope>
</reference>
<keyword evidence="3" id="KW-1185">Reference proteome</keyword>